<dbReference type="EMBL" id="BLLK01000045">
    <property type="protein sequence ID" value="GFH52108.1"/>
    <property type="molecule type" value="Genomic_DNA"/>
</dbReference>
<evidence type="ECO:0008006" key="4">
    <source>
        <dbReference type="Google" id="ProtNLM"/>
    </source>
</evidence>
<gene>
    <name evidence="2" type="ORF">CTEN210_08584</name>
</gene>
<evidence type="ECO:0000256" key="1">
    <source>
        <dbReference type="SAM" id="SignalP"/>
    </source>
</evidence>
<organism evidence="2 3">
    <name type="scientific">Chaetoceros tenuissimus</name>
    <dbReference type="NCBI Taxonomy" id="426638"/>
    <lineage>
        <taxon>Eukaryota</taxon>
        <taxon>Sar</taxon>
        <taxon>Stramenopiles</taxon>
        <taxon>Ochrophyta</taxon>
        <taxon>Bacillariophyta</taxon>
        <taxon>Coscinodiscophyceae</taxon>
        <taxon>Chaetocerotophycidae</taxon>
        <taxon>Chaetocerotales</taxon>
        <taxon>Chaetocerotaceae</taxon>
        <taxon>Chaetoceros</taxon>
    </lineage>
</organism>
<keyword evidence="1" id="KW-0732">Signal</keyword>
<protein>
    <recommendedName>
        <fullName evidence="4">RRM domain-containing protein</fullName>
    </recommendedName>
</protein>
<sequence length="265" mass="29383">MVRLVSISLPIALLAGTSSVFGWSSIPSSFVSRSAINSRTTLSMALDYNDPVVAEEYANVQPLSYDEVEEELMMSGVRGSPDMNEMDLKLMLVELRLMMSGRMPGKGKKEEEKKPASYSSKFEEALWEKPKFKELYNDLKAKGDHNSQNVAAEYLNNPEVAKTRYGKEYKRLLANIEAALNAKKEVTSAIITFKGFPANMGEAGCKMTLEAIGEIVEFDCQENEDFPVLEGKVTFGDIESAKKAIEQYHGMNMGMGDSLEILSVD</sequence>
<feature type="chain" id="PRO_5042272375" description="RRM domain-containing protein" evidence="1">
    <location>
        <begin position="23"/>
        <end position="265"/>
    </location>
</feature>
<keyword evidence="3" id="KW-1185">Reference proteome</keyword>
<accession>A0AAD3CUB8</accession>
<comment type="caution">
    <text evidence="2">The sequence shown here is derived from an EMBL/GenBank/DDBJ whole genome shotgun (WGS) entry which is preliminary data.</text>
</comment>
<dbReference type="Proteomes" id="UP001054902">
    <property type="component" value="Unassembled WGS sequence"/>
</dbReference>
<dbReference type="InterPro" id="IPR035979">
    <property type="entry name" value="RBD_domain_sf"/>
</dbReference>
<proteinExistence type="predicted"/>
<dbReference type="AlphaFoldDB" id="A0AAD3CUB8"/>
<reference evidence="2 3" key="1">
    <citation type="journal article" date="2021" name="Sci. Rep.">
        <title>The genome of the diatom Chaetoceros tenuissimus carries an ancient integrated fragment of an extant virus.</title>
        <authorList>
            <person name="Hongo Y."/>
            <person name="Kimura K."/>
            <person name="Takaki Y."/>
            <person name="Yoshida Y."/>
            <person name="Baba S."/>
            <person name="Kobayashi G."/>
            <person name="Nagasaki K."/>
            <person name="Hano T."/>
            <person name="Tomaru Y."/>
        </authorList>
    </citation>
    <scope>NUCLEOTIDE SEQUENCE [LARGE SCALE GENOMIC DNA]</scope>
    <source>
        <strain evidence="2 3">NIES-3715</strain>
    </source>
</reference>
<feature type="signal peptide" evidence="1">
    <location>
        <begin position="1"/>
        <end position="22"/>
    </location>
</feature>
<name>A0AAD3CUB8_9STRA</name>
<dbReference type="GO" id="GO:0003676">
    <property type="term" value="F:nucleic acid binding"/>
    <property type="evidence" value="ECO:0007669"/>
    <property type="project" value="InterPro"/>
</dbReference>
<evidence type="ECO:0000313" key="3">
    <source>
        <dbReference type="Proteomes" id="UP001054902"/>
    </source>
</evidence>
<evidence type="ECO:0000313" key="2">
    <source>
        <dbReference type="EMBL" id="GFH52108.1"/>
    </source>
</evidence>
<dbReference type="SUPFAM" id="SSF54928">
    <property type="entry name" value="RNA-binding domain, RBD"/>
    <property type="match status" value="1"/>
</dbReference>